<gene>
    <name evidence="2" type="ORF">GBAR_LOCUS12030</name>
</gene>
<evidence type="ECO:0000313" key="2">
    <source>
        <dbReference type="EMBL" id="CAI8020105.1"/>
    </source>
</evidence>
<protein>
    <submittedName>
        <fullName evidence="2">Uncharacterized protein</fullName>
    </submittedName>
</protein>
<comment type="caution">
    <text evidence="2">The sequence shown here is derived from an EMBL/GenBank/DDBJ whole genome shotgun (WGS) entry which is preliminary data.</text>
</comment>
<feature type="region of interest" description="Disordered" evidence="1">
    <location>
        <begin position="84"/>
        <end position="105"/>
    </location>
</feature>
<dbReference type="AlphaFoldDB" id="A0AA35RYI2"/>
<name>A0AA35RYI2_GEOBA</name>
<feature type="region of interest" description="Disordered" evidence="1">
    <location>
        <begin position="1"/>
        <end position="39"/>
    </location>
</feature>
<proteinExistence type="predicted"/>
<feature type="compositionally biased region" description="Polar residues" evidence="1">
    <location>
        <begin position="272"/>
        <end position="285"/>
    </location>
</feature>
<reference evidence="2" key="1">
    <citation type="submission" date="2023-03" db="EMBL/GenBank/DDBJ databases">
        <authorList>
            <person name="Steffen K."/>
            <person name="Cardenas P."/>
        </authorList>
    </citation>
    <scope>NUCLEOTIDE SEQUENCE</scope>
</reference>
<evidence type="ECO:0000256" key="1">
    <source>
        <dbReference type="SAM" id="MobiDB-lite"/>
    </source>
</evidence>
<accession>A0AA35RYI2</accession>
<feature type="compositionally biased region" description="Basic and acidic residues" evidence="1">
    <location>
        <begin position="254"/>
        <end position="271"/>
    </location>
</feature>
<organism evidence="2 3">
    <name type="scientific">Geodia barretti</name>
    <name type="common">Barrett's horny sponge</name>
    <dbReference type="NCBI Taxonomy" id="519541"/>
    <lineage>
        <taxon>Eukaryota</taxon>
        <taxon>Metazoa</taxon>
        <taxon>Porifera</taxon>
        <taxon>Demospongiae</taxon>
        <taxon>Heteroscleromorpha</taxon>
        <taxon>Tetractinellida</taxon>
        <taxon>Astrophorina</taxon>
        <taxon>Geodiidae</taxon>
        <taxon>Geodia</taxon>
    </lineage>
</organism>
<dbReference type="EMBL" id="CASHTH010001800">
    <property type="protein sequence ID" value="CAI8020105.1"/>
    <property type="molecule type" value="Genomic_DNA"/>
</dbReference>
<sequence>MPFLSRSQRRVRCESNDVGRPLPRELTYSPTAEDDYDDHVEMDDSEYADYEEQATSRAALGEYGITKQLHYPTQDLVRKKAFGVHQTESAEKVEDRTTDKLDGRSQRTQTCSQISSIHSVRTIEHQIDGAVSDAEDAVQNSKDGARETGREIFLYPHCISPFSLDVTEMHLRDGVDVEGDTAEQTDHGIQTRSRNRTNNLLRKTVVTRAHQKKSAVDVEEGNAEGAESHSRRAQTRSQKVQAGKIALTGVHQTESAEKVEDRTTDKLDGRSQRTQIRSQKSSIHSVRTIEHQIDGAVSDAEDAVDSHFQGVKTRPHNSSKDGARETGRELFLYCYSLTVSHHSLWA</sequence>
<feature type="region of interest" description="Disordered" evidence="1">
    <location>
        <begin position="207"/>
        <end position="285"/>
    </location>
</feature>
<keyword evidence="3" id="KW-1185">Reference proteome</keyword>
<evidence type="ECO:0000313" key="3">
    <source>
        <dbReference type="Proteomes" id="UP001174909"/>
    </source>
</evidence>
<feature type="compositionally biased region" description="Basic and acidic residues" evidence="1">
    <location>
        <begin position="88"/>
        <end position="105"/>
    </location>
</feature>
<dbReference type="Proteomes" id="UP001174909">
    <property type="component" value="Unassembled WGS sequence"/>
</dbReference>